<evidence type="ECO:0000256" key="2">
    <source>
        <dbReference type="ARBA" id="ARBA00010126"/>
    </source>
</evidence>
<evidence type="ECO:0000256" key="9">
    <source>
        <dbReference type="ARBA" id="ARBA00023136"/>
    </source>
</evidence>
<dbReference type="Proteomes" id="UP001175271">
    <property type="component" value="Unassembled WGS sequence"/>
</dbReference>
<evidence type="ECO:0000256" key="1">
    <source>
        <dbReference type="ARBA" id="ARBA00004141"/>
    </source>
</evidence>
<evidence type="ECO:0000313" key="15">
    <source>
        <dbReference type="Proteomes" id="UP001175271"/>
    </source>
</evidence>
<feature type="compositionally biased region" description="Polar residues" evidence="11">
    <location>
        <begin position="598"/>
        <end position="610"/>
    </location>
</feature>
<proteinExistence type="inferred from homology"/>
<keyword evidence="5 10" id="KW-0863">Zinc-finger</keyword>
<feature type="transmembrane region" description="Helical" evidence="12">
    <location>
        <begin position="52"/>
        <end position="70"/>
    </location>
</feature>
<dbReference type="GO" id="GO:0000381">
    <property type="term" value="P:regulation of alternative mRNA splicing, via spliceosome"/>
    <property type="evidence" value="ECO:0007669"/>
    <property type="project" value="InterPro"/>
</dbReference>
<name>A0AA39I6U9_9BILA</name>
<dbReference type="Gene3D" id="3.30.40.10">
    <property type="entry name" value="Zinc/RING finger domain, C3HC4 (zinc finger)"/>
    <property type="match status" value="1"/>
</dbReference>
<feature type="region of interest" description="Disordered" evidence="11">
    <location>
        <begin position="494"/>
        <end position="704"/>
    </location>
</feature>
<keyword evidence="15" id="KW-1185">Reference proteome</keyword>
<keyword evidence="8" id="KW-0175">Coiled coil</keyword>
<gene>
    <name evidence="14" type="ORF">QR680_013142</name>
</gene>
<keyword evidence="3 12" id="KW-0812">Transmembrane</keyword>
<feature type="transmembrane region" description="Helical" evidence="12">
    <location>
        <begin position="173"/>
        <end position="190"/>
    </location>
</feature>
<evidence type="ECO:0000256" key="12">
    <source>
        <dbReference type="SAM" id="Phobius"/>
    </source>
</evidence>
<comment type="subcellular location">
    <subcellularLocation>
        <location evidence="1">Membrane</location>
        <topology evidence="1">Multi-pass membrane protein</topology>
    </subcellularLocation>
</comment>
<feature type="transmembrane region" description="Helical" evidence="12">
    <location>
        <begin position="145"/>
        <end position="166"/>
    </location>
</feature>
<keyword evidence="7 12" id="KW-1133">Transmembrane helix</keyword>
<dbReference type="PANTHER" id="PTHR13407">
    <property type="entry name" value="RNF121 PROTEIN"/>
    <property type="match status" value="1"/>
</dbReference>
<dbReference type="GO" id="GO:0005789">
    <property type="term" value="C:endoplasmic reticulum membrane"/>
    <property type="evidence" value="ECO:0007669"/>
    <property type="project" value="TreeGrafter"/>
</dbReference>
<dbReference type="SMART" id="SM00184">
    <property type="entry name" value="RING"/>
    <property type="match status" value="1"/>
</dbReference>
<feature type="compositionally biased region" description="Polar residues" evidence="11">
    <location>
        <begin position="495"/>
        <end position="507"/>
    </location>
</feature>
<accession>A0AA39I6U9</accession>
<feature type="compositionally biased region" description="Basic and acidic residues" evidence="11">
    <location>
        <begin position="669"/>
        <end position="704"/>
    </location>
</feature>
<keyword evidence="4" id="KW-0479">Metal-binding</keyword>
<dbReference type="EMBL" id="JAUCMV010000002">
    <property type="protein sequence ID" value="KAK0417673.1"/>
    <property type="molecule type" value="Genomic_DNA"/>
</dbReference>
<dbReference type="PROSITE" id="PS50089">
    <property type="entry name" value="ZF_RING_2"/>
    <property type="match status" value="1"/>
</dbReference>
<dbReference type="Pfam" id="PF09745">
    <property type="entry name" value="NSRP1_N"/>
    <property type="match status" value="1"/>
</dbReference>
<dbReference type="InterPro" id="IPR013083">
    <property type="entry name" value="Znf_RING/FYVE/PHD"/>
</dbReference>
<dbReference type="InterPro" id="IPR001841">
    <property type="entry name" value="Znf_RING"/>
</dbReference>
<evidence type="ECO:0000256" key="8">
    <source>
        <dbReference type="ARBA" id="ARBA00023054"/>
    </source>
</evidence>
<feature type="region of interest" description="Disordered" evidence="11">
    <location>
        <begin position="421"/>
        <end position="442"/>
    </location>
</feature>
<evidence type="ECO:0000256" key="10">
    <source>
        <dbReference type="PROSITE-ProRule" id="PRU00175"/>
    </source>
</evidence>
<evidence type="ECO:0000256" key="6">
    <source>
        <dbReference type="ARBA" id="ARBA00022833"/>
    </source>
</evidence>
<evidence type="ECO:0000256" key="3">
    <source>
        <dbReference type="ARBA" id="ARBA00022692"/>
    </source>
</evidence>
<feature type="compositionally biased region" description="Basic and acidic residues" evidence="11">
    <location>
        <begin position="632"/>
        <end position="646"/>
    </location>
</feature>
<dbReference type="InterPro" id="IPR040176">
    <property type="entry name" value="RNF121/RNF175"/>
</dbReference>
<feature type="transmembrane region" description="Helical" evidence="12">
    <location>
        <begin position="76"/>
        <end position="95"/>
    </location>
</feature>
<reference evidence="14" key="1">
    <citation type="submission" date="2023-06" db="EMBL/GenBank/DDBJ databases">
        <title>Genomic analysis of the entomopathogenic nematode Steinernema hermaphroditum.</title>
        <authorList>
            <person name="Schwarz E.M."/>
            <person name="Heppert J.K."/>
            <person name="Baniya A."/>
            <person name="Schwartz H.T."/>
            <person name="Tan C.-H."/>
            <person name="Antoshechkin I."/>
            <person name="Sternberg P.W."/>
            <person name="Goodrich-Blair H."/>
            <person name="Dillman A.R."/>
        </authorList>
    </citation>
    <scope>NUCLEOTIDE SEQUENCE</scope>
    <source>
        <strain evidence="14">PS9179</strain>
        <tissue evidence="14">Whole animal</tissue>
    </source>
</reference>
<keyword evidence="9 12" id="KW-0472">Membrane</keyword>
<dbReference type="PANTHER" id="PTHR13407:SF0">
    <property type="entry name" value="FI05221P"/>
    <property type="match status" value="1"/>
</dbReference>
<comment type="caution">
    <text evidence="14">The sequence shown here is derived from an EMBL/GenBank/DDBJ whole genome shotgun (WGS) entry which is preliminary data.</text>
</comment>
<evidence type="ECO:0000313" key="14">
    <source>
        <dbReference type="EMBL" id="KAK0417673.1"/>
    </source>
</evidence>
<dbReference type="InterPro" id="IPR018612">
    <property type="entry name" value="NSRP1_N"/>
</dbReference>
<dbReference type="CDD" id="cd16475">
    <property type="entry name" value="RING-H2_RNF121-like"/>
    <property type="match status" value="1"/>
</dbReference>
<sequence>MGDQVVIVDGNHHEAVLHNIEESQLSDAERWQIEHAKLHAKHAGHSSMHAEMFLILIVTLVVAQIALVQWKKRHFRSYQLVTLVGMWLVPFFICVHRGWTRFLLTWVLYSGFSTFIWYKTTQPHVSGGTPRFVYKWFLFLHKMSYVLGIVGYLLIVGALMGLHFLIGWKANELLDMGILFMFYGLYYGVLGRDFAHICTDRLACKIGYFTHEGLPKKVLETDVCAVCGEHLYNLEGEEDESIYKLTCNHVFHEFCIRGWCIVGKLQTCPYCKEKVDLKRMFKNPWEKPHLFYGQLLDWIRYLMNQKPFGLIVKSKAASASKPIVKISAFGASDDEEDEKKTLVSGGQRQSASTIRTQMKTERMHDEAIAEDPNLFDYDGYLERKEEVKAEREEEKKKENKGRKEAKYAGKLMQAHAKRELEKQLRDERKQIKEREQENGEFDDKEVFVTSAYKKQLELMEEFKSEQKQSDLFDEMTAVGKQKMWQQGFNRFMLENLSSTRDQPSTSMTDKEKETMEKMRRLREQSSADDGLQFDGVSVSQSSKKKFTAPAEKSKKSIYTSGSESEKEEDDKSKKPVARFDEELQPGLNKPRLAKTRQEQIQSRFTPTPEGSSESSDSDSDNNDRNRHSRRPRTPEGGRRRDRDSDRGRHRNRGNPNARESRRRRSRSQGRGESRHESEKKGDSARRSRSREEKPEKPKTKEERLEVIKKILKQRNSREQIAKMRERYFERRDQGIVPLPL</sequence>
<comment type="similarity">
    <text evidence="2">Belongs to the NSRP1 family.</text>
</comment>
<evidence type="ECO:0000256" key="5">
    <source>
        <dbReference type="ARBA" id="ARBA00022771"/>
    </source>
</evidence>
<evidence type="ECO:0000259" key="13">
    <source>
        <dbReference type="PROSITE" id="PS50089"/>
    </source>
</evidence>
<dbReference type="AlphaFoldDB" id="A0AA39I6U9"/>
<dbReference type="GO" id="GO:0000139">
    <property type="term" value="C:Golgi membrane"/>
    <property type="evidence" value="ECO:0007669"/>
    <property type="project" value="TreeGrafter"/>
</dbReference>
<feature type="domain" description="RING-type" evidence="13">
    <location>
        <begin position="224"/>
        <end position="272"/>
    </location>
</feature>
<dbReference type="GO" id="GO:0061630">
    <property type="term" value="F:ubiquitin protein ligase activity"/>
    <property type="evidence" value="ECO:0007669"/>
    <property type="project" value="TreeGrafter"/>
</dbReference>
<evidence type="ECO:0000256" key="11">
    <source>
        <dbReference type="SAM" id="MobiDB-lite"/>
    </source>
</evidence>
<organism evidence="14 15">
    <name type="scientific">Steinernema hermaphroditum</name>
    <dbReference type="NCBI Taxonomy" id="289476"/>
    <lineage>
        <taxon>Eukaryota</taxon>
        <taxon>Metazoa</taxon>
        <taxon>Ecdysozoa</taxon>
        <taxon>Nematoda</taxon>
        <taxon>Chromadorea</taxon>
        <taxon>Rhabditida</taxon>
        <taxon>Tylenchina</taxon>
        <taxon>Panagrolaimomorpha</taxon>
        <taxon>Strongyloidoidea</taxon>
        <taxon>Steinernematidae</taxon>
        <taxon>Steinernema</taxon>
    </lineage>
</organism>
<feature type="compositionally biased region" description="Basic and acidic residues" evidence="11">
    <location>
        <begin position="421"/>
        <end position="437"/>
    </location>
</feature>
<dbReference type="SUPFAM" id="SSF57850">
    <property type="entry name" value="RING/U-box"/>
    <property type="match status" value="1"/>
</dbReference>
<dbReference type="GO" id="GO:0008270">
    <property type="term" value="F:zinc ion binding"/>
    <property type="evidence" value="ECO:0007669"/>
    <property type="project" value="UniProtKB-KW"/>
</dbReference>
<protein>
    <recommendedName>
        <fullName evidence="13">RING-type domain-containing protein</fullName>
    </recommendedName>
</protein>
<feature type="compositionally biased region" description="Basic and acidic residues" evidence="11">
    <location>
        <begin position="508"/>
        <end position="525"/>
    </location>
</feature>
<evidence type="ECO:0000256" key="7">
    <source>
        <dbReference type="ARBA" id="ARBA00022989"/>
    </source>
</evidence>
<feature type="compositionally biased region" description="Basic and acidic residues" evidence="11">
    <location>
        <begin position="569"/>
        <end position="581"/>
    </location>
</feature>
<dbReference type="GO" id="GO:0036503">
    <property type="term" value="P:ERAD pathway"/>
    <property type="evidence" value="ECO:0007669"/>
    <property type="project" value="TreeGrafter"/>
</dbReference>
<evidence type="ECO:0000256" key="4">
    <source>
        <dbReference type="ARBA" id="ARBA00022723"/>
    </source>
</evidence>
<keyword evidence="6" id="KW-0862">Zinc</keyword>